<dbReference type="RefSeq" id="WP_425351196.1">
    <property type="nucleotide sequence ID" value="NZ_QGTR01000003.1"/>
</dbReference>
<dbReference type="AlphaFoldDB" id="A0A317PNY8"/>
<gene>
    <name evidence="1" type="ORF">DFR52_103413</name>
</gene>
<dbReference type="EMBL" id="QGTR01000003">
    <property type="protein sequence ID" value="PWW00211.1"/>
    <property type="molecule type" value="Genomic_DNA"/>
</dbReference>
<reference evidence="1 2" key="1">
    <citation type="submission" date="2018-05" db="EMBL/GenBank/DDBJ databases">
        <title>Genomic Encyclopedia of Type Strains, Phase IV (KMG-IV): sequencing the most valuable type-strain genomes for metagenomic binning, comparative biology and taxonomic classification.</title>
        <authorList>
            <person name="Goeker M."/>
        </authorList>
    </citation>
    <scope>NUCLEOTIDE SEQUENCE [LARGE SCALE GENOMIC DNA]</scope>
    <source>
        <strain evidence="1 2">DSM 16791</strain>
    </source>
</reference>
<sequence>MLAMLVMPSATNATGAVGTAAAMLTGRITSQPIGHYEFCKLHASECQVVRDSGEAPRVTDYGWDVVREVNTAVNFSVMPKTDMELFGKEEVWTYPDVAGDCEDYVLLKRHMLIERGFSEADVLITVVRKPDGEGHAVLTLRTADGDYILDNLVDQVKSWRDTPYRYLKRQASNNSGRWVTIENGGDVLVGSVR</sequence>
<dbReference type="InterPro" id="IPR010319">
    <property type="entry name" value="Transglutaminase-like_Cys_pept"/>
</dbReference>
<dbReference type="PANTHER" id="PTHR39327">
    <property type="match status" value="1"/>
</dbReference>
<proteinExistence type="predicted"/>
<dbReference type="Proteomes" id="UP000246352">
    <property type="component" value="Unassembled WGS sequence"/>
</dbReference>
<accession>A0A317PNY8</accession>
<dbReference type="PANTHER" id="PTHR39327:SF1">
    <property type="entry name" value="BLR5470 PROTEIN"/>
    <property type="match status" value="1"/>
</dbReference>
<dbReference type="Pfam" id="PF06035">
    <property type="entry name" value="Peptidase_C93"/>
    <property type="match status" value="1"/>
</dbReference>
<evidence type="ECO:0000313" key="2">
    <source>
        <dbReference type="Proteomes" id="UP000246352"/>
    </source>
</evidence>
<organism evidence="1 2">
    <name type="scientific">Hoeflea marina</name>
    <dbReference type="NCBI Taxonomy" id="274592"/>
    <lineage>
        <taxon>Bacteria</taxon>
        <taxon>Pseudomonadati</taxon>
        <taxon>Pseudomonadota</taxon>
        <taxon>Alphaproteobacteria</taxon>
        <taxon>Hyphomicrobiales</taxon>
        <taxon>Rhizobiaceae</taxon>
        <taxon>Hoeflea</taxon>
    </lineage>
</organism>
<evidence type="ECO:0000313" key="1">
    <source>
        <dbReference type="EMBL" id="PWW00211.1"/>
    </source>
</evidence>
<keyword evidence="2" id="KW-1185">Reference proteome</keyword>
<name>A0A317PNY8_9HYPH</name>
<protein>
    <submittedName>
        <fullName evidence="1">Putative transglutaminase-like cysteine proteinase</fullName>
    </submittedName>
</protein>
<comment type="caution">
    <text evidence="1">The sequence shown here is derived from an EMBL/GenBank/DDBJ whole genome shotgun (WGS) entry which is preliminary data.</text>
</comment>
<dbReference type="Gene3D" id="3.10.620.30">
    <property type="match status" value="1"/>
</dbReference>